<sequence>MGLAPDAEPSPARLAELAKLCREKGIKYIFFEELASPRVSRTLAREVGAEVLVLDPLEALTREETQRGRDYFSVMEENLDRLKKALE</sequence>
<evidence type="ECO:0000256" key="2">
    <source>
        <dbReference type="ARBA" id="ARBA00022448"/>
    </source>
</evidence>
<evidence type="ECO:0000313" key="5">
    <source>
        <dbReference type="Proteomes" id="UP000197032"/>
    </source>
</evidence>
<dbReference type="Gene3D" id="3.40.50.1980">
    <property type="entry name" value="Nitrogenase molybdenum iron protein domain"/>
    <property type="match status" value="1"/>
</dbReference>
<dbReference type="InterPro" id="IPR006127">
    <property type="entry name" value="ZnuA-like"/>
</dbReference>
<dbReference type="GO" id="GO:0046872">
    <property type="term" value="F:metal ion binding"/>
    <property type="evidence" value="ECO:0007669"/>
    <property type="project" value="InterPro"/>
</dbReference>
<protein>
    <submittedName>
        <fullName evidence="4">Periplasmic solute binding protein</fullName>
    </submittedName>
</protein>
<evidence type="ECO:0000256" key="1">
    <source>
        <dbReference type="ARBA" id="ARBA00011028"/>
    </source>
</evidence>
<evidence type="ECO:0000313" key="4">
    <source>
        <dbReference type="EMBL" id="GAW94387.1"/>
    </source>
</evidence>
<dbReference type="Proteomes" id="UP000197032">
    <property type="component" value="Unassembled WGS sequence"/>
</dbReference>
<name>A0A1Z5HYF0_9FIRM</name>
<comment type="caution">
    <text evidence="4">The sequence shown here is derived from an EMBL/GenBank/DDBJ whole genome shotgun (WGS) entry which is preliminary data.</text>
</comment>
<dbReference type="SUPFAM" id="SSF53807">
    <property type="entry name" value="Helical backbone' metal receptor"/>
    <property type="match status" value="1"/>
</dbReference>
<reference evidence="5" key="1">
    <citation type="journal article" date="2017" name="Appl. Environ. Microbiol.">
        <title>Genomic analysis of Calderihabitans maritimus KKC1, a thermophilic hydrogenogenic carboxydotrophic bacterium isolated from marine sediment.</title>
        <authorList>
            <person name="Omae K."/>
            <person name="Yoneda Y."/>
            <person name="Fukuyama Y."/>
            <person name="Yoshida T."/>
            <person name="Sako Y."/>
        </authorList>
    </citation>
    <scope>NUCLEOTIDE SEQUENCE [LARGE SCALE GENOMIC DNA]</scope>
    <source>
        <strain evidence="5">KKC1</strain>
    </source>
</reference>
<dbReference type="AlphaFoldDB" id="A0A1Z5HYF0"/>
<proteinExistence type="inferred from homology"/>
<gene>
    <name evidence="4" type="ORF">KKC1_34930</name>
</gene>
<keyword evidence="5" id="KW-1185">Reference proteome</keyword>
<dbReference type="PANTHER" id="PTHR42953:SF3">
    <property type="entry name" value="HIGH-AFFINITY ZINC UPTAKE SYSTEM PROTEIN ZNUA"/>
    <property type="match status" value="1"/>
</dbReference>
<accession>A0A1Z5HYF0</accession>
<dbReference type="EMBL" id="BDGJ01000216">
    <property type="protein sequence ID" value="GAW94387.1"/>
    <property type="molecule type" value="Genomic_DNA"/>
</dbReference>
<dbReference type="InterPro" id="IPR050492">
    <property type="entry name" value="Bact_metal-bind_prot9"/>
</dbReference>
<organism evidence="4 5">
    <name type="scientific">Calderihabitans maritimus</name>
    <dbReference type="NCBI Taxonomy" id="1246530"/>
    <lineage>
        <taxon>Bacteria</taxon>
        <taxon>Bacillati</taxon>
        <taxon>Bacillota</taxon>
        <taxon>Clostridia</taxon>
        <taxon>Neomoorellales</taxon>
        <taxon>Calderihabitantaceae</taxon>
        <taxon>Calderihabitans</taxon>
    </lineage>
</organism>
<dbReference type="PANTHER" id="PTHR42953">
    <property type="entry name" value="HIGH-AFFINITY ZINC UPTAKE SYSTEM PROTEIN ZNUA-RELATED"/>
    <property type="match status" value="1"/>
</dbReference>
<keyword evidence="3" id="KW-0732">Signal</keyword>
<comment type="similarity">
    <text evidence="1">Belongs to the bacterial solute-binding protein 9 family.</text>
</comment>
<evidence type="ECO:0000256" key="3">
    <source>
        <dbReference type="ARBA" id="ARBA00022729"/>
    </source>
</evidence>
<dbReference type="GO" id="GO:0030001">
    <property type="term" value="P:metal ion transport"/>
    <property type="evidence" value="ECO:0007669"/>
    <property type="project" value="InterPro"/>
</dbReference>
<keyword evidence="2" id="KW-0813">Transport</keyword>
<dbReference type="Pfam" id="PF01297">
    <property type="entry name" value="ZnuA"/>
    <property type="match status" value="1"/>
</dbReference>